<dbReference type="GO" id="GO:0016746">
    <property type="term" value="F:acyltransferase activity"/>
    <property type="evidence" value="ECO:0007669"/>
    <property type="project" value="UniProtKB-KW"/>
</dbReference>
<evidence type="ECO:0000313" key="16">
    <source>
        <dbReference type="Proteomes" id="UP001642409"/>
    </source>
</evidence>
<comment type="caution">
    <text evidence="15">The sequence shown here is derived from an EMBL/GenBank/DDBJ whole genome shotgun (WGS) entry which is preliminary data.</text>
</comment>
<evidence type="ECO:0000256" key="10">
    <source>
        <dbReference type="ARBA" id="ARBA00023209"/>
    </source>
</evidence>
<dbReference type="SUPFAM" id="SSF69593">
    <property type="entry name" value="Glycerol-3-phosphate (1)-acyltransferase"/>
    <property type="match status" value="1"/>
</dbReference>
<evidence type="ECO:0000256" key="13">
    <source>
        <dbReference type="SAM" id="Phobius"/>
    </source>
</evidence>
<dbReference type="EMBL" id="CAXDID020000051">
    <property type="protein sequence ID" value="CAL6005651.1"/>
    <property type="molecule type" value="Genomic_DNA"/>
</dbReference>
<dbReference type="Proteomes" id="UP001642409">
    <property type="component" value="Unassembled WGS sequence"/>
</dbReference>
<evidence type="ECO:0000256" key="5">
    <source>
        <dbReference type="ARBA" id="ARBA00022679"/>
    </source>
</evidence>
<reference evidence="15 16" key="1">
    <citation type="submission" date="2024-07" db="EMBL/GenBank/DDBJ databases">
        <authorList>
            <person name="Akdeniz Z."/>
        </authorList>
    </citation>
    <scope>NUCLEOTIDE SEQUENCE [LARGE SCALE GENOMIC DNA]</scope>
</reference>
<evidence type="ECO:0000256" key="1">
    <source>
        <dbReference type="ARBA" id="ARBA00004370"/>
    </source>
</evidence>
<keyword evidence="5" id="KW-0808">Transferase</keyword>
<dbReference type="Pfam" id="PF01553">
    <property type="entry name" value="Acyltransferase"/>
    <property type="match status" value="1"/>
</dbReference>
<comment type="pathway">
    <text evidence="2">Lipid metabolism.</text>
</comment>
<protein>
    <submittedName>
        <fullName evidence="15">Lysophosphatidic_acid acyltransferase/Glycerol-3-phosphate 1-O-acyltransferase</fullName>
    </submittedName>
</protein>
<organism evidence="15 16">
    <name type="scientific">Hexamita inflata</name>
    <dbReference type="NCBI Taxonomy" id="28002"/>
    <lineage>
        <taxon>Eukaryota</taxon>
        <taxon>Metamonada</taxon>
        <taxon>Diplomonadida</taxon>
        <taxon>Hexamitidae</taxon>
        <taxon>Hexamitinae</taxon>
        <taxon>Hexamita</taxon>
    </lineage>
</organism>
<evidence type="ECO:0000256" key="12">
    <source>
        <dbReference type="ARBA" id="ARBA00023315"/>
    </source>
</evidence>
<name>A0ABP1HZG0_9EUKA</name>
<keyword evidence="9 13" id="KW-0472">Membrane</keyword>
<feature type="domain" description="Phospholipid/glycerol acyltransferase" evidence="14">
    <location>
        <begin position="185"/>
        <end position="297"/>
    </location>
</feature>
<keyword evidence="16" id="KW-1185">Reference proteome</keyword>
<evidence type="ECO:0000256" key="7">
    <source>
        <dbReference type="ARBA" id="ARBA00022989"/>
    </source>
</evidence>
<keyword evidence="4" id="KW-0444">Lipid biosynthesis</keyword>
<comment type="similarity">
    <text evidence="3">Belongs to the 1-acyl-sn-glycerol-3-phosphate acyltransferase family.</text>
</comment>
<evidence type="ECO:0000313" key="15">
    <source>
        <dbReference type="EMBL" id="CAL6005651.1"/>
    </source>
</evidence>
<gene>
    <name evidence="15" type="ORF">HINF_LOCUS19577</name>
</gene>
<evidence type="ECO:0000256" key="4">
    <source>
        <dbReference type="ARBA" id="ARBA00022516"/>
    </source>
</evidence>
<sequence>MTEETSKDNIQINHQNLKSALLTALDYCRLSRYDYIISENDVPKIQKYLEHALRKNSHEQQTHIDVVSGCVTGFANALVQDSFSECFKSEQRVSFNHTPFLYAMYVIGVFIRYFVLLPLRAIIFFTTLLISTVLILLTQILIPIDCAFRKRLLLSMFKCACKFVCISFSSVTRVHGEVPAHKPGRIFVANHTTTMDIPILCQLTPFSTIGQQHTGFLGFVQNTICKAIEPVWFDRKDAKDRKKVAELLKKRCFDEDTQCSLLVFPEGCCTNNKFSVLFKKGAFELGAEVMPVAIKYSESSNCMYQNSKKMGFMRYLISLWSQWALISDIWFMAPVQRQIDEPAEDFAHRVQLMISKQAGLIPRQWDGMLKYIQISQKMIDERHQTYAKQLGLVERGEDDEFSASMSASVQK</sequence>
<feature type="transmembrane region" description="Helical" evidence="13">
    <location>
        <begin position="122"/>
        <end position="148"/>
    </location>
</feature>
<evidence type="ECO:0000256" key="9">
    <source>
        <dbReference type="ARBA" id="ARBA00023136"/>
    </source>
</evidence>
<keyword evidence="6 13" id="KW-0812">Transmembrane</keyword>
<comment type="subcellular location">
    <subcellularLocation>
        <location evidence="1">Membrane</location>
    </subcellularLocation>
</comment>
<evidence type="ECO:0000259" key="14">
    <source>
        <dbReference type="SMART" id="SM00563"/>
    </source>
</evidence>
<dbReference type="InterPro" id="IPR002123">
    <property type="entry name" value="Plipid/glycerol_acylTrfase"/>
</dbReference>
<evidence type="ECO:0000256" key="8">
    <source>
        <dbReference type="ARBA" id="ARBA00023098"/>
    </source>
</evidence>
<keyword evidence="12 15" id="KW-0012">Acyltransferase</keyword>
<keyword evidence="7 13" id="KW-1133">Transmembrane helix</keyword>
<evidence type="ECO:0000256" key="11">
    <source>
        <dbReference type="ARBA" id="ARBA00023264"/>
    </source>
</evidence>
<evidence type="ECO:0000256" key="2">
    <source>
        <dbReference type="ARBA" id="ARBA00005189"/>
    </source>
</evidence>
<dbReference type="InterPro" id="IPR045252">
    <property type="entry name" value="LPCAT1-like"/>
</dbReference>
<dbReference type="PANTHER" id="PTHR23063">
    <property type="entry name" value="PHOSPHOLIPID ACYLTRANSFERASE"/>
    <property type="match status" value="1"/>
</dbReference>
<feature type="transmembrane region" description="Helical" evidence="13">
    <location>
        <begin position="99"/>
        <end position="116"/>
    </location>
</feature>
<keyword evidence="10" id="KW-0594">Phospholipid biosynthesis</keyword>
<evidence type="ECO:0000256" key="3">
    <source>
        <dbReference type="ARBA" id="ARBA00008655"/>
    </source>
</evidence>
<dbReference type="SMART" id="SM00563">
    <property type="entry name" value="PlsC"/>
    <property type="match status" value="1"/>
</dbReference>
<dbReference type="CDD" id="cd07991">
    <property type="entry name" value="LPLAT_LPCAT1-like"/>
    <property type="match status" value="1"/>
</dbReference>
<accession>A0ABP1HZG0</accession>
<evidence type="ECO:0000256" key="6">
    <source>
        <dbReference type="ARBA" id="ARBA00022692"/>
    </source>
</evidence>
<keyword evidence="11" id="KW-1208">Phospholipid metabolism</keyword>
<dbReference type="PANTHER" id="PTHR23063:SF2">
    <property type="entry name" value="GLYCEROL-3-PHOSPHATE ACYLTRANSFERASE 4, ISOFORM D-RELATED"/>
    <property type="match status" value="1"/>
</dbReference>
<proteinExistence type="inferred from homology"/>
<keyword evidence="8" id="KW-0443">Lipid metabolism</keyword>